<feature type="signal peptide" evidence="1">
    <location>
        <begin position="1"/>
        <end position="23"/>
    </location>
</feature>
<dbReference type="Proteomes" id="UP000054396">
    <property type="component" value="Unassembled WGS sequence"/>
</dbReference>
<reference evidence="2 3" key="1">
    <citation type="submission" date="2015-12" db="EMBL/GenBank/DDBJ databases">
        <authorList>
            <person name="Shamseldin A."/>
            <person name="Moawad H."/>
            <person name="Abd El-Rahim W.M."/>
            <person name="Sadowsky M.J."/>
        </authorList>
    </citation>
    <scope>NUCLEOTIDE SEQUENCE [LARGE SCALE GENOMIC DNA]</scope>
    <source>
        <strain evidence="2 3">SJ5A-1</strain>
    </source>
</reference>
<evidence type="ECO:0000313" key="2">
    <source>
        <dbReference type="EMBL" id="KUF11472.1"/>
    </source>
</evidence>
<accession>A0A0W7WLI5</accession>
<gene>
    <name evidence="2" type="ORF">AVJ23_06820</name>
</gene>
<keyword evidence="1" id="KW-0732">Signal</keyword>
<evidence type="ECO:0000313" key="3">
    <source>
        <dbReference type="Proteomes" id="UP000054396"/>
    </source>
</evidence>
<proteinExistence type="predicted"/>
<keyword evidence="3" id="KW-1185">Reference proteome</keyword>
<sequence>MTSHRLLGAVLAVSTFMTGGASAQDREQIIAAFSGQWYSFEPDYADAGTCAMELTDRVSNTPEIYQANVENCSAPLNTISGWSIVGGQIRLSGGAEATPVAALGGNQFRISGDVADSDRSLVLERAAGDENSRQIREAISTYRCIYRGFTDECASPEELRAPRDAQSGTLLIRTLVNLNIRNQPRADAPVLGVAPKDTAIAVDECLVTSDGMWCEAVIGDMRGWITRTTIRQDKWPILTFVRADSEQG</sequence>
<dbReference type="OrthoDB" id="7846699at2"/>
<evidence type="ECO:0000256" key="1">
    <source>
        <dbReference type="SAM" id="SignalP"/>
    </source>
</evidence>
<protein>
    <recommendedName>
        <fullName evidence="4">SH3b domain-containing protein</fullName>
    </recommendedName>
</protein>
<dbReference type="EMBL" id="LPXO01000003">
    <property type="protein sequence ID" value="KUF11472.1"/>
    <property type="molecule type" value="Genomic_DNA"/>
</dbReference>
<organism evidence="2 3">
    <name type="scientific">Pseudoponticoccus marisrubri</name>
    <dbReference type="NCBI Taxonomy" id="1685382"/>
    <lineage>
        <taxon>Bacteria</taxon>
        <taxon>Pseudomonadati</taxon>
        <taxon>Pseudomonadota</taxon>
        <taxon>Alphaproteobacteria</taxon>
        <taxon>Rhodobacterales</taxon>
        <taxon>Roseobacteraceae</taxon>
        <taxon>Pseudoponticoccus</taxon>
    </lineage>
</organism>
<dbReference type="STRING" id="1685382.AVJ23_06820"/>
<dbReference type="RefSeq" id="WP_058861417.1">
    <property type="nucleotide sequence ID" value="NZ_LPXO01000003.1"/>
</dbReference>
<dbReference type="AlphaFoldDB" id="A0A0W7WLI5"/>
<evidence type="ECO:0008006" key="4">
    <source>
        <dbReference type="Google" id="ProtNLM"/>
    </source>
</evidence>
<feature type="chain" id="PRO_5006936417" description="SH3b domain-containing protein" evidence="1">
    <location>
        <begin position="24"/>
        <end position="248"/>
    </location>
</feature>
<comment type="caution">
    <text evidence="2">The sequence shown here is derived from an EMBL/GenBank/DDBJ whole genome shotgun (WGS) entry which is preliminary data.</text>
</comment>
<name>A0A0W7WLI5_9RHOB</name>